<reference evidence="2" key="1">
    <citation type="submission" date="2022-02" db="EMBL/GenBank/DDBJ databases">
        <title>Crop Bioprotection Bacillus Genome Sequencing.</title>
        <authorList>
            <person name="Dunlap C."/>
        </authorList>
    </citation>
    <scope>NUCLEOTIDE SEQUENCE</scope>
    <source>
        <strain evidence="2">EC49O2N-C10</strain>
    </source>
</reference>
<name>A0A9Q4EKX3_9BACI</name>
<evidence type="ECO:0000313" key="3">
    <source>
        <dbReference type="Proteomes" id="UP001073053"/>
    </source>
</evidence>
<proteinExistence type="predicted"/>
<organism evidence="2 3">
    <name type="scientific">Bacillus halotolerans</name>
    <dbReference type="NCBI Taxonomy" id="260554"/>
    <lineage>
        <taxon>Bacteria</taxon>
        <taxon>Bacillati</taxon>
        <taxon>Bacillota</taxon>
        <taxon>Bacilli</taxon>
        <taxon>Bacillales</taxon>
        <taxon>Bacillaceae</taxon>
        <taxon>Bacillus</taxon>
    </lineage>
</organism>
<evidence type="ECO:0000313" key="2">
    <source>
        <dbReference type="EMBL" id="MCY9186149.1"/>
    </source>
</evidence>
<dbReference type="Pfam" id="PF12671">
    <property type="entry name" value="Amidase_6"/>
    <property type="match status" value="1"/>
</dbReference>
<dbReference type="PANTHER" id="PTHR40032">
    <property type="entry name" value="EXPORTED PROTEIN-RELATED"/>
    <property type="match status" value="1"/>
</dbReference>
<dbReference type="EMBL" id="JALAWA010000010">
    <property type="protein sequence ID" value="MCY9186149.1"/>
    <property type="molecule type" value="Genomic_DNA"/>
</dbReference>
<dbReference type="PANTHER" id="PTHR40032:SF1">
    <property type="entry name" value="EXPORTED PROTEIN"/>
    <property type="match status" value="1"/>
</dbReference>
<dbReference type="RefSeq" id="WP_255238342.1">
    <property type="nucleotide sequence ID" value="NZ_JALAVZ010000007.1"/>
</dbReference>
<sequence>MEYAGKYAFSPNKNYKYYKNGDCTNFVSQALRAGSMPYFKEWKPYTNAWINAGSFRNYILEPGGIKMKTVKDVYTNVALGDVYHYDTRNKIGLPRPDGWMEHTAIVTSRANNKILVSYHTTNRHNVPREYYTSKEGGKRYASSIRM</sequence>
<evidence type="ECO:0000259" key="1">
    <source>
        <dbReference type="Pfam" id="PF12671"/>
    </source>
</evidence>
<feature type="domain" description="Putative amidase" evidence="1">
    <location>
        <begin position="2"/>
        <end position="135"/>
    </location>
</feature>
<accession>A0A9Q4EKX3</accession>
<protein>
    <submittedName>
        <fullName evidence="2">Amidase domain-containing protein</fullName>
    </submittedName>
</protein>
<comment type="caution">
    <text evidence="2">The sequence shown here is derived from an EMBL/GenBank/DDBJ whole genome shotgun (WGS) entry which is preliminary data.</text>
</comment>
<dbReference type="AlphaFoldDB" id="A0A9Q4EKX3"/>
<dbReference type="Proteomes" id="UP001073053">
    <property type="component" value="Unassembled WGS sequence"/>
</dbReference>
<dbReference type="InterPro" id="IPR024301">
    <property type="entry name" value="Amidase_6"/>
</dbReference>
<gene>
    <name evidence="2" type="ORF">MOF03_16060</name>
</gene>